<evidence type="ECO:0000313" key="1">
    <source>
        <dbReference type="EMBL" id="XBO39980.1"/>
    </source>
</evidence>
<dbReference type="EMBL" id="CP157484">
    <property type="protein sequence ID" value="XBO39980.1"/>
    <property type="molecule type" value="Genomic_DNA"/>
</dbReference>
<dbReference type="InterPro" id="IPR045516">
    <property type="entry name" value="DUF6477"/>
</dbReference>
<sequence length="104" mass="11418">MRARSSGIGMRAARSVHEAVEAGARFYERGRMLGRLVPVGLGSAPEAEPARTRRIVALLARELRAERALGRAGHWTYDINRHIGLMQAYKAETAGLAALRGRRP</sequence>
<dbReference type="Pfam" id="PF20083">
    <property type="entry name" value="DUF6477"/>
    <property type="match status" value="1"/>
</dbReference>
<name>A0AAU7JIJ1_9HYPH</name>
<reference evidence="1" key="1">
    <citation type="submission" date="2024-05" db="EMBL/GenBank/DDBJ databases">
        <authorList>
            <person name="Kim S."/>
            <person name="Heo J."/>
            <person name="Choi H."/>
            <person name="Choi Y."/>
            <person name="Kwon S.-W."/>
            <person name="Kim Y."/>
        </authorList>
    </citation>
    <scope>NUCLEOTIDE SEQUENCE</scope>
    <source>
        <strain evidence="1">KACC 23698</strain>
    </source>
</reference>
<organism evidence="1">
    <name type="scientific">Alsobacter sp. KACC 23698</name>
    <dbReference type="NCBI Taxonomy" id="3149229"/>
    <lineage>
        <taxon>Bacteria</taxon>
        <taxon>Pseudomonadati</taxon>
        <taxon>Pseudomonadota</taxon>
        <taxon>Alphaproteobacteria</taxon>
        <taxon>Hyphomicrobiales</taxon>
        <taxon>Alsobacteraceae</taxon>
        <taxon>Alsobacter</taxon>
    </lineage>
</organism>
<gene>
    <name evidence="1" type="ORF">ABEG18_04135</name>
</gene>
<dbReference type="RefSeq" id="WP_406856832.1">
    <property type="nucleotide sequence ID" value="NZ_CP157484.1"/>
</dbReference>
<accession>A0AAU7JIJ1</accession>
<proteinExistence type="predicted"/>
<protein>
    <submittedName>
        <fullName evidence="1">DUF6477 family protein</fullName>
    </submittedName>
</protein>
<dbReference type="AlphaFoldDB" id="A0AAU7JIJ1"/>